<gene>
    <name evidence="1" type="ORF">CLAFUR5_08528</name>
</gene>
<proteinExistence type="predicted"/>
<organism evidence="1 2">
    <name type="scientific">Passalora fulva</name>
    <name type="common">Tomato leaf mold</name>
    <name type="synonym">Cladosporium fulvum</name>
    <dbReference type="NCBI Taxonomy" id="5499"/>
    <lineage>
        <taxon>Eukaryota</taxon>
        <taxon>Fungi</taxon>
        <taxon>Dikarya</taxon>
        <taxon>Ascomycota</taxon>
        <taxon>Pezizomycotina</taxon>
        <taxon>Dothideomycetes</taxon>
        <taxon>Dothideomycetidae</taxon>
        <taxon>Mycosphaerellales</taxon>
        <taxon>Mycosphaerellaceae</taxon>
        <taxon>Fulvia</taxon>
    </lineage>
</organism>
<dbReference type="KEGG" id="ffu:CLAFUR5_08528"/>
<sequence length="111" mass="12817">MASSVTLYEGNFSEWRAFISQRLSARGYSNVLATFGKAPSTVTPRNYLRYKQIANSMLKTVHTSLRERVKGKDARVPWLLLEALQKIARPSRFMDLPPELRENVYDFLPDH</sequence>
<name>A0A9Q8P6L3_PASFU</name>
<keyword evidence="2" id="KW-1185">Reference proteome</keyword>
<reference evidence="1" key="2">
    <citation type="journal article" date="2022" name="Microb. Genom.">
        <title>A chromosome-scale genome assembly of the tomato pathogen Cladosporium fulvum reveals a compartmentalized genome architecture and the presence of a dispensable chromosome.</title>
        <authorList>
            <person name="Zaccaron A.Z."/>
            <person name="Chen L.H."/>
            <person name="Samaras A."/>
            <person name="Stergiopoulos I."/>
        </authorList>
    </citation>
    <scope>NUCLEOTIDE SEQUENCE</scope>
    <source>
        <strain evidence="1">Race5_Kim</strain>
    </source>
</reference>
<dbReference type="Proteomes" id="UP000756132">
    <property type="component" value="Chromosome 3"/>
</dbReference>
<dbReference type="GeneID" id="71988406"/>
<dbReference type="AlphaFoldDB" id="A0A9Q8P6L3"/>
<protein>
    <submittedName>
        <fullName evidence="1">Uncharacterized protein</fullName>
    </submittedName>
</protein>
<dbReference type="RefSeq" id="XP_047759442.1">
    <property type="nucleotide sequence ID" value="XM_047907676.1"/>
</dbReference>
<evidence type="ECO:0000313" key="1">
    <source>
        <dbReference type="EMBL" id="UJO15076.1"/>
    </source>
</evidence>
<dbReference type="EMBL" id="CP090165">
    <property type="protein sequence ID" value="UJO15076.1"/>
    <property type="molecule type" value="Genomic_DNA"/>
</dbReference>
<evidence type="ECO:0000313" key="2">
    <source>
        <dbReference type="Proteomes" id="UP000756132"/>
    </source>
</evidence>
<reference evidence="1" key="1">
    <citation type="submission" date="2021-12" db="EMBL/GenBank/DDBJ databases">
        <authorList>
            <person name="Zaccaron A."/>
            <person name="Stergiopoulos I."/>
        </authorList>
    </citation>
    <scope>NUCLEOTIDE SEQUENCE</scope>
    <source>
        <strain evidence="1">Race5_Kim</strain>
    </source>
</reference>
<accession>A0A9Q8P6L3</accession>